<evidence type="ECO:0000256" key="1">
    <source>
        <dbReference type="ARBA" id="ARBA00007764"/>
    </source>
</evidence>
<protein>
    <recommendedName>
        <fullName evidence="6">Glutaredoxin domain-containing protein</fullName>
    </recommendedName>
</protein>
<accession>A0A8H7RS23</accession>
<dbReference type="PROSITE" id="PS51354">
    <property type="entry name" value="GLUTAREDOXIN_2"/>
    <property type="match status" value="1"/>
</dbReference>
<organism evidence="4 5">
    <name type="scientific">Circinella minor</name>
    <dbReference type="NCBI Taxonomy" id="1195481"/>
    <lineage>
        <taxon>Eukaryota</taxon>
        <taxon>Fungi</taxon>
        <taxon>Fungi incertae sedis</taxon>
        <taxon>Mucoromycota</taxon>
        <taxon>Mucoromycotina</taxon>
        <taxon>Mucoromycetes</taxon>
        <taxon>Mucorales</taxon>
        <taxon>Lichtheimiaceae</taxon>
        <taxon>Circinella</taxon>
    </lineage>
</organism>
<dbReference type="GO" id="GO:0005737">
    <property type="term" value="C:cytoplasm"/>
    <property type="evidence" value="ECO:0007669"/>
    <property type="project" value="TreeGrafter"/>
</dbReference>
<dbReference type="OrthoDB" id="9932926at2759"/>
<feature type="compositionally biased region" description="Basic residues" evidence="3">
    <location>
        <begin position="1"/>
        <end position="12"/>
    </location>
</feature>
<gene>
    <name evidence="4" type="ORF">INT45_001370</name>
</gene>
<comment type="similarity">
    <text evidence="1">Belongs to the SH3BGR family.</text>
</comment>
<feature type="compositionally biased region" description="Low complexity" evidence="3">
    <location>
        <begin position="47"/>
        <end position="63"/>
    </location>
</feature>
<dbReference type="InterPro" id="IPR036249">
    <property type="entry name" value="Thioredoxin-like_sf"/>
</dbReference>
<feature type="region of interest" description="Disordered" evidence="3">
    <location>
        <begin position="1"/>
        <end position="130"/>
    </location>
</feature>
<dbReference type="EMBL" id="JAEPRB010000364">
    <property type="protein sequence ID" value="KAG2216749.1"/>
    <property type="molecule type" value="Genomic_DNA"/>
</dbReference>
<evidence type="ECO:0000256" key="2">
    <source>
        <dbReference type="SAM" id="Coils"/>
    </source>
</evidence>
<feature type="coiled-coil region" evidence="2">
    <location>
        <begin position="193"/>
        <end position="416"/>
    </location>
</feature>
<evidence type="ECO:0000313" key="5">
    <source>
        <dbReference type="Proteomes" id="UP000646827"/>
    </source>
</evidence>
<name>A0A8H7RS23_9FUNG</name>
<dbReference type="AlphaFoldDB" id="A0A8H7RS23"/>
<dbReference type="PANTHER" id="PTHR12232">
    <property type="entry name" value="SH3 DOMAIN-BINDING GLUTAMIC ACID-RICH-LIKE PROTEIN"/>
    <property type="match status" value="1"/>
</dbReference>
<evidence type="ECO:0008006" key="6">
    <source>
        <dbReference type="Google" id="ProtNLM"/>
    </source>
</evidence>
<dbReference type="Proteomes" id="UP000646827">
    <property type="component" value="Unassembled WGS sequence"/>
</dbReference>
<feature type="compositionally biased region" description="Basic residues" evidence="3">
    <location>
        <begin position="33"/>
        <end position="46"/>
    </location>
</feature>
<evidence type="ECO:0000256" key="3">
    <source>
        <dbReference type="SAM" id="MobiDB-lite"/>
    </source>
</evidence>
<comment type="caution">
    <text evidence="4">The sequence shown here is derived from an EMBL/GenBank/DDBJ whole genome shotgun (WGS) entry which is preliminary data.</text>
</comment>
<evidence type="ECO:0000313" key="4">
    <source>
        <dbReference type="EMBL" id="KAG2216749.1"/>
    </source>
</evidence>
<dbReference type="Gene3D" id="3.40.30.10">
    <property type="entry name" value="Glutaredoxin"/>
    <property type="match status" value="1"/>
</dbReference>
<feature type="compositionally biased region" description="Low complexity" evidence="3">
    <location>
        <begin position="101"/>
        <end position="122"/>
    </location>
</feature>
<proteinExistence type="inferred from homology"/>
<dbReference type="SUPFAM" id="SSF52833">
    <property type="entry name" value="Thioredoxin-like"/>
    <property type="match status" value="1"/>
</dbReference>
<keyword evidence="5" id="KW-1185">Reference proteome</keyword>
<keyword evidence="2" id="KW-0175">Coiled coil</keyword>
<sequence length="710" mass="79954">MVCLGPRKKPAKKPTLLSPDDATNRSVKGGSMTKKKSLTPMSKRKSTASVASKASTDTTNTTTGKQVRRPASRTSLAQRSPSPDNRPRSPHTRPPPPPGTAPSVRSSARPSSHSRNASTASSIRKSPVAQMREEFDDLKLKHNENLEVIAKQKAELELLKQQLLEQKPPSTPTVEEQPRSSLELKSSISQLELDTLQAQNEENITKLQDKEQQLEQREKELENLRERLQAEKNVPNIVIKDEDESLAERERALEEKEQALKKEREKWEMEKSQNNIDGAVEQLEKLKLENEEAVRSLASKEKELETLRTQIQEGEQDNGQLEQIEKLNKQLEAQKLAHEESLRRHEEAMAEKEKLLSEQKQALDILQESHEDELRKLKTGQSGSILTLKQRHKKDMLELQTRLEEVETKVKNNSNANMMDDEIERILHEFEQAEHSHAVQIETMQQSHQSELTDLQQDHVAQLRSLKKVQDQSREGWTSRYLPTAAVSWPAPRPMSVLKKTNGPRPTQSPSQRIMNAAKDDSGPVLIPLDTKKVQVYISTVSGNAVIKRKQDEIQQLLKANDIKFELVDVAASEAALQHMKRCNNNGLSDGRAKEVPQLFVGGEYRGQFEDVSTHLEEGTIDTLLVPAAERDWTPEERAAIQKAEAARIEDPAIAPPIRVLPAGPVQIPTLKKTSPGPVRAYRGEEDDDEALLAELEKELTDGKIKESDL</sequence>
<dbReference type="PANTHER" id="PTHR12232:SF0">
    <property type="entry name" value="THIOREDOXIN DOMAIN-CONTAINING PROTEIN"/>
    <property type="match status" value="1"/>
</dbReference>
<feature type="region of interest" description="Disordered" evidence="3">
    <location>
        <begin position="669"/>
        <end position="688"/>
    </location>
</feature>
<dbReference type="InterPro" id="IPR051033">
    <property type="entry name" value="SH3BGR"/>
</dbReference>
<dbReference type="Pfam" id="PF04908">
    <property type="entry name" value="SH3BGR"/>
    <property type="match status" value="1"/>
</dbReference>
<dbReference type="InterPro" id="IPR006993">
    <property type="entry name" value="Glut_rich_SH3-bd"/>
</dbReference>
<reference evidence="4 5" key="1">
    <citation type="submission" date="2020-12" db="EMBL/GenBank/DDBJ databases">
        <title>Metabolic potential, ecology and presence of endohyphal bacteria is reflected in genomic diversity of Mucoromycotina.</title>
        <authorList>
            <person name="Muszewska A."/>
            <person name="Okrasinska A."/>
            <person name="Steczkiewicz K."/>
            <person name="Drgas O."/>
            <person name="Orlowska M."/>
            <person name="Perlinska-Lenart U."/>
            <person name="Aleksandrzak-Piekarczyk T."/>
            <person name="Szatraj K."/>
            <person name="Zielenkiewicz U."/>
            <person name="Pilsyk S."/>
            <person name="Malc E."/>
            <person name="Mieczkowski P."/>
            <person name="Kruszewska J.S."/>
            <person name="Biernat P."/>
            <person name="Pawlowska J."/>
        </authorList>
    </citation>
    <scope>NUCLEOTIDE SEQUENCE [LARGE SCALE GENOMIC DNA]</scope>
    <source>
        <strain evidence="4 5">CBS 142.35</strain>
    </source>
</reference>